<sequence length="219" mass="25836">MDWSLLQSGSKHRFLRDNLFFKRPIYYYCAMVIDVILRFQWIFYAFFTSQIQQLAVTSFCVALAEILRRFIWIFFRMENEHCTNVTLFRASRDSPLPYAISTKVERSIRRLVKLKYSNLDSAEPMQENLSTNRAHQDEDEADIGLSRIPTSRPKVSPGELRRRSTLGTFTNALNKAHIKDFQRRKTVVGVEDEESDDDDEDEEEEEEDNVTFKSDELRK</sequence>
<feature type="compositionally biased region" description="Acidic residues" evidence="5">
    <location>
        <begin position="190"/>
        <end position="209"/>
    </location>
</feature>
<feature type="domain" description="EXS" evidence="7">
    <location>
        <begin position="1"/>
        <end position="108"/>
    </location>
</feature>
<evidence type="ECO:0000259" key="7">
    <source>
        <dbReference type="PROSITE" id="PS51380"/>
    </source>
</evidence>
<evidence type="ECO:0000256" key="5">
    <source>
        <dbReference type="SAM" id="MobiDB-lite"/>
    </source>
</evidence>
<dbReference type="GO" id="GO:0016036">
    <property type="term" value="P:cellular response to phosphate starvation"/>
    <property type="evidence" value="ECO:0007669"/>
    <property type="project" value="TreeGrafter"/>
</dbReference>
<reference evidence="8 9" key="1">
    <citation type="submission" date="2015-11" db="EMBL/GenBank/DDBJ databases">
        <title>The genome of Debaryomyces fabryi.</title>
        <authorList>
            <person name="Tafer H."/>
            <person name="Lopandic K."/>
        </authorList>
    </citation>
    <scope>NUCLEOTIDE SEQUENCE [LARGE SCALE GENOMIC DNA]</scope>
    <source>
        <strain evidence="8 9">CBS 789</strain>
    </source>
</reference>
<dbReference type="PANTHER" id="PTHR10783">
    <property type="entry name" value="XENOTROPIC AND POLYTROPIC RETROVIRUS RECEPTOR 1-RELATED"/>
    <property type="match status" value="1"/>
</dbReference>
<dbReference type="Pfam" id="PF03124">
    <property type="entry name" value="EXS"/>
    <property type="match status" value="1"/>
</dbReference>
<evidence type="ECO:0000313" key="9">
    <source>
        <dbReference type="Proteomes" id="UP000054251"/>
    </source>
</evidence>
<gene>
    <name evidence="8" type="ORF">AC631_01220</name>
</gene>
<keyword evidence="3 6" id="KW-1133">Transmembrane helix</keyword>
<feature type="region of interest" description="Disordered" evidence="5">
    <location>
        <begin position="181"/>
        <end position="219"/>
    </location>
</feature>
<evidence type="ECO:0000256" key="6">
    <source>
        <dbReference type="SAM" id="Phobius"/>
    </source>
</evidence>
<keyword evidence="4 6" id="KW-0472">Membrane</keyword>
<proteinExistence type="predicted"/>
<dbReference type="AlphaFoldDB" id="A0A0V1Q3Z4"/>
<name>A0A0V1Q3Z4_9ASCO</name>
<dbReference type="EMBL" id="LMYN01000016">
    <property type="protein sequence ID" value="KSA02965.1"/>
    <property type="molecule type" value="Genomic_DNA"/>
</dbReference>
<evidence type="ECO:0000313" key="8">
    <source>
        <dbReference type="EMBL" id="KSA02965.1"/>
    </source>
</evidence>
<feature type="region of interest" description="Disordered" evidence="5">
    <location>
        <begin position="124"/>
        <end position="167"/>
    </location>
</feature>
<evidence type="ECO:0000256" key="3">
    <source>
        <dbReference type="ARBA" id="ARBA00022989"/>
    </source>
</evidence>
<evidence type="ECO:0000256" key="2">
    <source>
        <dbReference type="ARBA" id="ARBA00022692"/>
    </source>
</evidence>
<dbReference type="PROSITE" id="PS51380">
    <property type="entry name" value="EXS"/>
    <property type="match status" value="1"/>
</dbReference>
<dbReference type="InterPro" id="IPR004342">
    <property type="entry name" value="EXS_C"/>
</dbReference>
<dbReference type="OrthoDB" id="9970435at2759"/>
<evidence type="ECO:0000256" key="4">
    <source>
        <dbReference type="ARBA" id="ARBA00023136"/>
    </source>
</evidence>
<organism evidence="8 9">
    <name type="scientific">Debaryomyces fabryi</name>
    <dbReference type="NCBI Taxonomy" id="58627"/>
    <lineage>
        <taxon>Eukaryota</taxon>
        <taxon>Fungi</taxon>
        <taxon>Dikarya</taxon>
        <taxon>Ascomycota</taxon>
        <taxon>Saccharomycotina</taxon>
        <taxon>Pichiomycetes</taxon>
        <taxon>Debaryomycetaceae</taxon>
        <taxon>Debaryomyces</taxon>
    </lineage>
</organism>
<dbReference type="GO" id="GO:0005886">
    <property type="term" value="C:plasma membrane"/>
    <property type="evidence" value="ECO:0007669"/>
    <property type="project" value="TreeGrafter"/>
</dbReference>
<keyword evidence="9" id="KW-1185">Reference proteome</keyword>
<dbReference type="Proteomes" id="UP000054251">
    <property type="component" value="Unassembled WGS sequence"/>
</dbReference>
<comment type="caution">
    <text evidence="8">The sequence shown here is derived from an EMBL/GenBank/DDBJ whole genome shotgun (WGS) entry which is preliminary data.</text>
</comment>
<dbReference type="GO" id="GO:0006817">
    <property type="term" value="P:phosphate ion transport"/>
    <property type="evidence" value="ECO:0007669"/>
    <property type="project" value="TreeGrafter"/>
</dbReference>
<accession>A0A0V1Q3Z4</accession>
<evidence type="ECO:0000256" key="1">
    <source>
        <dbReference type="ARBA" id="ARBA00004141"/>
    </source>
</evidence>
<dbReference type="PANTHER" id="PTHR10783:SF103">
    <property type="entry name" value="SOLUTE CARRIER FAMILY 53 MEMBER 1"/>
    <property type="match status" value="1"/>
</dbReference>
<keyword evidence="2 6" id="KW-0812">Transmembrane</keyword>
<dbReference type="RefSeq" id="XP_015469067.1">
    <property type="nucleotide sequence ID" value="XM_015610050.1"/>
</dbReference>
<dbReference type="GO" id="GO:0005794">
    <property type="term" value="C:Golgi apparatus"/>
    <property type="evidence" value="ECO:0007669"/>
    <property type="project" value="TreeGrafter"/>
</dbReference>
<protein>
    <recommendedName>
        <fullName evidence="7">EXS domain-containing protein</fullName>
    </recommendedName>
</protein>
<feature type="transmembrane region" description="Helical" evidence="6">
    <location>
        <begin position="25"/>
        <end position="47"/>
    </location>
</feature>
<dbReference type="GO" id="GO:0000822">
    <property type="term" value="F:inositol hexakisphosphate binding"/>
    <property type="evidence" value="ECO:0007669"/>
    <property type="project" value="TreeGrafter"/>
</dbReference>
<dbReference type="GeneID" id="26838229"/>
<comment type="subcellular location">
    <subcellularLocation>
        <location evidence="1">Membrane</location>
        <topology evidence="1">Multi-pass membrane protein</topology>
    </subcellularLocation>
</comment>